<organism evidence="1">
    <name type="scientific">Spongospora subterranea</name>
    <dbReference type="NCBI Taxonomy" id="70186"/>
    <lineage>
        <taxon>Eukaryota</taxon>
        <taxon>Sar</taxon>
        <taxon>Rhizaria</taxon>
        <taxon>Endomyxa</taxon>
        <taxon>Phytomyxea</taxon>
        <taxon>Plasmodiophorida</taxon>
        <taxon>Plasmodiophoridae</taxon>
        <taxon>Spongospora</taxon>
    </lineage>
</organism>
<dbReference type="PANTHER" id="PTHR12083:SF9">
    <property type="entry name" value="BIFUNCTIONAL POLYNUCLEOTIDE PHOSPHATASE_KINASE"/>
    <property type="match status" value="1"/>
</dbReference>
<protein>
    <recommendedName>
        <fullName evidence="2">Polynucleotide kinase 3'-phosphatase</fullName>
    </recommendedName>
</protein>
<dbReference type="GO" id="GO:0006281">
    <property type="term" value="P:DNA repair"/>
    <property type="evidence" value="ECO:0007669"/>
    <property type="project" value="TreeGrafter"/>
</dbReference>
<dbReference type="InterPro" id="IPR036412">
    <property type="entry name" value="HAD-like_sf"/>
</dbReference>
<dbReference type="InterPro" id="IPR006551">
    <property type="entry name" value="Polynucleotide_phosphatase"/>
</dbReference>
<dbReference type="GO" id="GO:0046404">
    <property type="term" value="F:ATP-dependent polydeoxyribonucleotide 5'-hydroxyl-kinase activity"/>
    <property type="evidence" value="ECO:0007669"/>
    <property type="project" value="TreeGrafter"/>
</dbReference>
<dbReference type="GO" id="GO:0046403">
    <property type="term" value="F:polynucleotide 3'-phosphatase activity"/>
    <property type="evidence" value="ECO:0007669"/>
    <property type="project" value="TreeGrafter"/>
</dbReference>
<dbReference type="PANTHER" id="PTHR12083">
    <property type="entry name" value="BIFUNCTIONAL POLYNUCLEOTIDE PHOSPHATASE/KINASE"/>
    <property type="match status" value="1"/>
</dbReference>
<dbReference type="NCBIfam" id="TIGR01664">
    <property type="entry name" value="DNA-3'-Pase"/>
    <property type="match status" value="1"/>
</dbReference>
<accession>A0A0H5R8Y6</accession>
<dbReference type="InterPro" id="IPR027417">
    <property type="entry name" value="P-loop_NTPase"/>
</dbReference>
<evidence type="ECO:0000313" key="1">
    <source>
        <dbReference type="EMBL" id="CRZ10585.1"/>
    </source>
</evidence>
<dbReference type="Gene3D" id="3.40.50.300">
    <property type="entry name" value="P-loop containing nucleotide triphosphate hydrolases"/>
    <property type="match status" value="1"/>
</dbReference>
<dbReference type="Gene3D" id="3.40.50.1000">
    <property type="entry name" value="HAD superfamily/HAD-like"/>
    <property type="match status" value="1"/>
</dbReference>
<dbReference type="Pfam" id="PF13671">
    <property type="entry name" value="AAA_33"/>
    <property type="match status" value="1"/>
</dbReference>
<dbReference type="SUPFAM" id="SSF52540">
    <property type="entry name" value="P-loop containing nucleoside triphosphate hydrolases"/>
    <property type="match status" value="1"/>
</dbReference>
<dbReference type="InterPro" id="IPR023214">
    <property type="entry name" value="HAD_sf"/>
</dbReference>
<dbReference type="SUPFAM" id="SSF56784">
    <property type="entry name" value="HAD-like"/>
    <property type="match status" value="1"/>
</dbReference>
<reference evidence="1" key="1">
    <citation type="submission" date="2015-04" db="EMBL/GenBank/DDBJ databases">
        <title>The genome sequence of the plant pathogenic Rhizarian Plasmodiophora brassicae reveals insights in its biotrophic life cycle and the origin of chitin synthesis.</title>
        <authorList>
            <person name="Schwelm A."/>
            <person name="Fogelqvist J."/>
            <person name="Knaust A."/>
            <person name="Julke S."/>
            <person name="Lilja T."/>
            <person name="Dhandapani V."/>
            <person name="Bonilla-Rosso G."/>
            <person name="Karlsson M."/>
            <person name="Shevchenko A."/>
            <person name="Choi S.R."/>
            <person name="Kim H.G."/>
            <person name="Park J.Y."/>
            <person name="Lim Y.P."/>
            <person name="Ludwig-Muller J."/>
            <person name="Dixelius C."/>
        </authorList>
    </citation>
    <scope>NUCLEOTIDE SEQUENCE</scope>
    <source>
        <tissue evidence="1">Potato root galls</tissue>
    </source>
</reference>
<dbReference type="NCBIfam" id="TIGR01662">
    <property type="entry name" value="HAD-SF-IIIA"/>
    <property type="match status" value="1"/>
</dbReference>
<dbReference type="EMBL" id="HACM01010143">
    <property type="protein sequence ID" value="CRZ10585.1"/>
    <property type="molecule type" value="Transcribed_RNA"/>
</dbReference>
<dbReference type="InterPro" id="IPR006549">
    <property type="entry name" value="HAD-SF_hydro_IIIA"/>
</dbReference>
<proteinExistence type="predicted"/>
<name>A0A0H5R8Y6_9EUKA</name>
<sequence>MTKRLADGALKQTLAPSLFTPSQSAIDSTIISSSLLRLSSSNLSTLVRGRTNVSIVAFDLDGTLIKTKSGRAFPKEANDWVWAFPDVVKTIRKAMGEGKLCVIFSNQASKLAVSTVQERIRQVLLGISLPAIAYAALAKDHYRKPDTGMWDHLQDYLSTEFNATVDVSASIFIGDAAGRIASSNPIRKQDFSHSDRAFAMNAGIEFKTPEEYFLGHEPLPFKIINPTQALPEVPDRAALEAALAKLNNDQDRELEILLLVGWPASGKSTFCRKYLSSYAIINQDVMKTAAKCLKLGEESLRRNRSICVDNTNFRKTSRSAWIALAQSLPFKCRVRVAKFEVDRVLAEHLNCVRAAQSSRSGLGPIKIPDVAYHTYAKFYVEPSTEEGICDIIPIPFVPEFTTDQNRLLFNRTY</sequence>
<dbReference type="InterPro" id="IPR013954">
    <property type="entry name" value="PNK3P"/>
</dbReference>
<dbReference type="GO" id="GO:0003690">
    <property type="term" value="F:double-stranded DNA binding"/>
    <property type="evidence" value="ECO:0007669"/>
    <property type="project" value="TreeGrafter"/>
</dbReference>
<dbReference type="Pfam" id="PF08645">
    <property type="entry name" value="PNK3P"/>
    <property type="match status" value="1"/>
</dbReference>
<evidence type="ECO:0008006" key="2">
    <source>
        <dbReference type="Google" id="ProtNLM"/>
    </source>
</evidence>
<dbReference type="AlphaFoldDB" id="A0A0H5R8Y6"/>